<name>A0A9W4T5Y0_9GLOM</name>
<keyword evidence="2" id="KW-1185">Reference proteome</keyword>
<proteinExistence type="predicted"/>
<dbReference type="Proteomes" id="UP001153678">
    <property type="component" value="Unassembled WGS sequence"/>
</dbReference>
<evidence type="ECO:0000313" key="1">
    <source>
        <dbReference type="EMBL" id="CAI2194214.1"/>
    </source>
</evidence>
<reference evidence="1" key="1">
    <citation type="submission" date="2022-08" db="EMBL/GenBank/DDBJ databases">
        <authorList>
            <person name="Kallberg Y."/>
            <person name="Tangrot J."/>
            <person name="Rosling A."/>
        </authorList>
    </citation>
    <scope>NUCLEOTIDE SEQUENCE</scope>
    <source>
        <strain evidence="1">Wild A</strain>
    </source>
</reference>
<comment type="caution">
    <text evidence="1">The sequence shown here is derived from an EMBL/GenBank/DDBJ whole genome shotgun (WGS) entry which is preliminary data.</text>
</comment>
<dbReference type="AlphaFoldDB" id="A0A9W4T5Y0"/>
<accession>A0A9W4T5Y0</accession>
<dbReference type="OrthoDB" id="10443929at2759"/>
<sequence length="71" mass="8132">FMGTIGYSINFKVLALYSDMIGAYQQPLNSNHIPNKEIFDNTLLQAILWLSIHNSYLNSYTTILHQKLAKT</sequence>
<protein>
    <submittedName>
        <fullName evidence="1">3873_t:CDS:1</fullName>
    </submittedName>
</protein>
<dbReference type="EMBL" id="CAMKVN010010585">
    <property type="protein sequence ID" value="CAI2194214.1"/>
    <property type="molecule type" value="Genomic_DNA"/>
</dbReference>
<organism evidence="1 2">
    <name type="scientific">Funneliformis geosporum</name>
    <dbReference type="NCBI Taxonomy" id="1117311"/>
    <lineage>
        <taxon>Eukaryota</taxon>
        <taxon>Fungi</taxon>
        <taxon>Fungi incertae sedis</taxon>
        <taxon>Mucoromycota</taxon>
        <taxon>Glomeromycotina</taxon>
        <taxon>Glomeromycetes</taxon>
        <taxon>Glomerales</taxon>
        <taxon>Glomeraceae</taxon>
        <taxon>Funneliformis</taxon>
    </lineage>
</organism>
<gene>
    <name evidence="1" type="ORF">FWILDA_LOCUS16463</name>
</gene>
<feature type="non-terminal residue" evidence="1">
    <location>
        <position position="1"/>
    </location>
</feature>
<evidence type="ECO:0000313" key="2">
    <source>
        <dbReference type="Proteomes" id="UP001153678"/>
    </source>
</evidence>